<dbReference type="Pfam" id="PF13668">
    <property type="entry name" value="Ferritin_2"/>
    <property type="match status" value="1"/>
</dbReference>
<dbReference type="InterPro" id="IPR006311">
    <property type="entry name" value="TAT_signal"/>
</dbReference>
<dbReference type="RefSeq" id="WP_012936878.1">
    <property type="nucleotide sequence ID" value="NC_013739.1"/>
</dbReference>
<dbReference type="InterPro" id="IPR009078">
    <property type="entry name" value="Ferritin-like_SF"/>
</dbReference>
<dbReference type="Proteomes" id="UP000008229">
    <property type="component" value="Chromosome"/>
</dbReference>
<keyword evidence="2" id="KW-1185">Reference proteome</keyword>
<dbReference type="HOGENOM" id="CLU_029630_2_1_11"/>
<dbReference type="SUPFAM" id="SSF47240">
    <property type="entry name" value="Ferritin-like"/>
    <property type="match status" value="1"/>
</dbReference>
<evidence type="ECO:0000313" key="2">
    <source>
        <dbReference type="Proteomes" id="UP000008229"/>
    </source>
</evidence>
<dbReference type="KEGG" id="cwo:Cwoe_5422"/>
<organism evidence="1 2">
    <name type="scientific">Conexibacter woesei (strain DSM 14684 / CCUG 47730 / CIP 108061 / JCM 11494 / NBRC 100937 / ID131577)</name>
    <dbReference type="NCBI Taxonomy" id="469383"/>
    <lineage>
        <taxon>Bacteria</taxon>
        <taxon>Bacillati</taxon>
        <taxon>Actinomycetota</taxon>
        <taxon>Thermoleophilia</taxon>
        <taxon>Solirubrobacterales</taxon>
        <taxon>Conexibacteraceae</taxon>
        <taxon>Conexibacter</taxon>
    </lineage>
</organism>
<dbReference type="EMBL" id="CP001854">
    <property type="protein sequence ID" value="ADB53827.1"/>
    <property type="molecule type" value="Genomic_DNA"/>
</dbReference>
<evidence type="ECO:0008006" key="3">
    <source>
        <dbReference type="Google" id="ProtNLM"/>
    </source>
</evidence>
<name>D3EZI9_CONWI</name>
<dbReference type="AlphaFoldDB" id="D3EZI9"/>
<sequence length="209" mass="21570" precursor="true">MVSIRLGSAPTKVTRTALLQRAAAGAGAAAGVTVAVLGLPRLAASAPAPSAQQDREILQLALLLEHVQEGFYAEALARLPLQGELRQFARVVHGHEQAHIDAIEAALGGAGRPAPALDLEQATADVDSFRATAAVLEDLVVGAYNGQATNLTPAALGDVARIASVEARHAGWARAIAGEVPAPDAVDPLPDDERVRAELERTGLLKDSP</sequence>
<accession>D3EZI9</accession>
<dbReference type="eggNOG" id="COG1633">
    <property type="taxonomic scope" value="Bacteria"/>
</dbReference>
<reference evidence="1 2" key="1">
    <citation type="journal article" date="2010" name="Stand. Genomic Sci.">
        <title>Complete genome sequence of Conexibacter woesei type strain (ID131577).</title>
        <authorList>
            <person name="Pukall R."/>
            <person name="Lapidus A."/>
            <person name="Glavina Del Rio T."/>
            <person name="Copeland A."/>
            <person name="Tice H."/>
            <person name="Cheng J.-F."/>
            <person name="Lucas S."/>
            <person name="Chen F."/>
            <person name="Nolan M."/>
            <person name="Bruce D."/>
            <person name="Goodwin L."/>
            <person name="Pitluck S."/>
            <person name="Mavromatis K."/>
            <person name="Ivanova N."/>
            <person name="Ovchinnikova G."/>
            <person name="Pati A."/>
            <person name="Chen A."/>
            <person name="Palaniappan K."/>
            <person name="Land M."/>
            <person name="Hauser L."/>
            <person name="Chang Y.-J."/>
            <person name="Jeffries C.D."/>
            <person name="Chain P."/>
            <person name="Meincke L."/>
            <person name="Sims D."/>
            <person name="Brettin T."/>
            <person name="Detter J.C."/>
            <person name="Rohde M."/>
            <person name="Goeker M."/>
            <person name="Bristow J."/>
            <person name="Eisen J.A."/>
            <person name="Markowitz V."/>
            <person name="Kyrpides N.C."/>
            <person name="Klenk H.-P."/>
            <person name="Hugenholtz P."/>
        </authorList>
    </citation>
    <scope>NUCLEOTIDE SEQUENCE [LARGE SCALE GENOMIC DNA]</scope>
    <source>
        <strain evidence="2">DSM 14684 / CIP 108061 / JCM 11494 / NBRC 100937 / ID131577</strain>
    </source>
</reference>
<evidence type="ECO:0000313" key="1">
    <source>
        <dbReference type="EMBL" id="ADB53827.1"/>
    </source>
</evidence>
<dbReference type="PROSITE" id="PS51318">
    <property type="entry name" value="TAT"/>
    <property type="match status" value="1"/>
</dbReference>
<protein>
    <recommendedName>
        <fullName evidence="3">DUF4439 domain-containing protein</fullName>
    </recommendedName>
</protein>
<reference evidence="2" key="2">
    <citation type="submission" date="2010-01" db="EMBL/GenBank/DDBJ databases">
        <title>The complete genome of Conexibacter woesei DSM 14684.</title>
        <authorList>
            <consortium name="US DOE Joint Genome Institute (JGI-PGF)"/>
            <person name="Lucas S."/>
            <person name="Copeland A."/>
            <person name="Lapidus A."/>
            <person name="Glavina del Rio T."/>
            <person name="Dalin E."/>
            <person name="Tice H."/>
            <person name="Bruce D."/>
            <person name="Goodwin L."/>
            <person name="Pitluck S."/>
            <person name="Kyrpides N."/>
            <person name="Mavromatis K."/>
            <person name="Ivanova N."/>
            <person name="Mikhailova N."/>
            <person name="Chertkov O."/>
            <person name="Brettin T."/>
            <person name="Detter J.C."/>
            <person name="Han C."/>
            <person name="Larimer F."/>
            <person name="Land M."/>
            <person name="Hauser L."/>
            <person name="Markowitz V."/>
            <person name="Cheng J.-F."/>
            <person name="Hugenholtz P."/>
            <person name="Woyke T."/>
            <person name="Wu D."/>
            <person name="Pukall R."/>
            <person name="Steenblock K."/>
            <person name="Schneider S."/>
            <person name="Klenk H.-P."/>
            <person name="Eisen J.A."/>
        </authorList>
    </citation>
    <scope>NUCLEOTIDE SEQUENCE [LARGE SCALE GENOMIC DNA]</scope>
    <source>
        <strain evidence="2">DSM 14684 / CIP 108061 / JCM 11494 / NBRC 100937 / ID131577</strain>
    </source>
</reference>
<dbReference type="OrthoDB" id="954262at2"/>
<dbReference type="STRING" id="469383.Cwoe_5422"/>
<proteinExistence type="predicted"/>
<gene>
    <name evidence="1" type="ordered locus">Cwoe_5422</name>
</gene>